<gene>
    <name evidence="2" type="ORF">F2Q70_00014657</name>
</gene>
<protein>
    <submittedName>
        <fullName evidence="2">Uncharacterized protein</fullName>
    </submittedName>
</protein>
<feature type="region of interest" description="Disordered" evidence="1">
    <location>
        <begin position="42"/>
        <end position="71"/>
    </location>
</feature>
<evidence type="ECO:0000256" key="1">
    <source>
        <dbReference type="SAM" id="MobiDB-lite"/>
    </source>
</evidence>
<feature type="compositionally biased region" description="Basic and acidic residues" evidence="1">
    <location>
        <begin position="51"/>
        <end position="71"/>
    </location>
</feature>
<comment type="caution">
    <text evidence="2">The sequence shown here is derived from an EMBL/GenBank/DDBJ whole genome shotgun (WGS) entry which is preliminary data.</text>
</comment>
<evidence type="ECO:0000313" key="2">
    <source>
        <dbReference type="EMBL" id="KAF2560734.1"/>
    </source>
</evidence>
<name>A0A8S9HTA5_BRACR</name>
<proteinExistence type="predicted"/>
<dbReference type="EMBL" id="QGKY02001250">
    <property type="protein sequence ID" value="KAF2560734.1"/>
    <property type="molecule type" value="Genomic_DNA"/>
</dbReference>
<dbReference type="AlphaFoldDB" id="A0A8S9HTA5"/>
<sequence>MGLDDDDFVFHGTPIEREDEIASRKKKAVAGASGTLKTLPAWKQEHKKHQIWRERNPRGHGEESHNQAEAT</sequence>
<accession>A0A8S9HTA5</accession>
<organism evidence="2">
    <name type="scientific">Brassica cretica</name>
    <name type="common">Mustard</name>
    <dbReference type="NCBI Taxonomy" id="69181"/>
    <lineage>
        <taxon>Eukaryota</taxon>
        <taxon>Viridiplantae</taxon>
        <taxon>Streptophyta</taxon>
        <taxon>Embryophyta</taxon>
        <taxon>Tracheophyta</taxon>
        <taxon>Spermatophyta</taxon>
        <taxon>Magnoliopsida</taxon>
        <taxon>eudicotyledons</taxon>
        <taxon>Gunneridae</taxon>
        <taxon>Pentapetalae</taxon>
        <taxon>rosids</taxon>
        <taxon>malvids</taxon>
        <taxon>Brassicales</taxon>
        <taxon>Brassicaceae</taxon>
        <taxon>Brassiceae</taxon>
        <taxon>Brassica</taxon>
    </lineage>
</organism>
<reference evidence="2" key="1">
    <citation type="submission" date="2019-12" db="EMBL/GenBank/DDBJ databases">
        <title>Genome sequencing and annotation of Brassica cretica.</title>
        <authorList>
            <person name="Studholme D.J."/>
            <person name="Sarris P.F."/>
        </authorList>
    </citation>
    <scope>NUCLEOTIDE SEQUENCE</scope>
    <source>
        <strain evidence="2">PFS-102/07</strain>
        <tissue evidence="2">Leaf</tissue>
    </source>
</reference>